<dbReference type="AlphaFoldDB" id="A0A194VHL3"/>
<keyword evidence="2" id="KW-0472">Membrane</keyword>
<keyword evidence="2" id="KW-0812">Transmembrane</keyword>
<proteinExistence type="predicted"/>
<dbReference type="Proteomes" id="UP000078559">
    <property type="component" value="Unassembled WGS sequence"/>
</dbReference>
<accession>A0A194VHL3</accession>
<feature type="transmembrane region" description="Helical" evidence="2">
    <location>
        <begin position="200"/>
        <end position="219"/>
    </location>
</feature>
<gene>
    <name evidence="3" type="ORF">VM1G_10228</name>
</gene>
<keyword evidence="2" id="KW-1133">Transmembrane helix</keyword>
<name>A0A194VHL3_CYTMA</name>
<dbReference type="EMBL" id="KN796113">
    <property type="protein sequence ID" value="KUI63626.1"/>
    <property type="molecule type" value="Genomic_DNA"/>
</dbReference>
<keyword evidence="4" id="KW-1185">Reference proteome</keyword>
<feature type="transmembrane region" description="Helical" evidence="2">
    <location>
        <begin position="259"/>
        <end position="284"/>
    </location>
</feature>
<feature type="transmembrane region" description="Helical" evidence="2">
    <location>
        <begin position="314"/>
        <end position="339"/>
    </location>
</feature>
<feature type="transmembrane region" description="Helical" evidence="2">
    <location>
        <begin position="359"/>
        <end position="380"/>
    </location>
</feature>
<evidence type="ECO:0000313" key="4">
    <source>
        <dbReference type="Proteomes" id="UP000078559"/>
    </source>
</evidence>
<feature type="region of interest" description="Disordered" evidence="1">
    <location>
        <begin position="423"/>
        <end position="475"/>
    </location>
</feature>
<evidence type="ECO:0000256" key="2">
    <source>
        <dbReference type="SAM" id="Phobius"/>
    </source>
</evidence>
<dbReference type="OrthoDB" id="4582561at2759"/>
<evidence type="ECO:0000256" key="1">
    <source>
        <dbReference type="SAM" id="MobiDB-lite"/>
    </source>
</evidence>
<feature type="transmembrane region" description="Helical" evidence="2">
    <location>
        <begin position="36"/>
        <end position="59"/>
    </location>
</feature>
<evidence type="ECO:0000313" key="3">
    <source>
        <dbReference type="EMBL" id="KUI63626.1"/>
    </source>
</evidence>
<organism evidence="3 4">
    <name type="scientific">Cytospora mali</name>
    <name type="common">Apple Valsa canker fungus</name>
    <name type="synonym">Valsa mali</name>
    <dbReference type="NCBI Taxonomy" id="578113"/>
    <lineage>
        <taxon>Eukaryota</taxon>
        <taxon>Fungi</taxon>
        <taxon>Dikarya</taxon>
        <taxon>Ascomycota</taxon>
        <taxon>Pezizomycotina</taxon>
        <taxon>Sordariomycetes</taxon>
        <taxon>Sordariomycetidae</taxon>
        <taxon>Diaporthales</taxon>
        <taxon>Cytosporaceae</taxon>
        <taxon>Cytospora</taxon>
    </lineage>
</organism>
<protein>
    <submittedName>
        <fullName evidence="3">Uncharacterized protein</fullName>
    </submittedName>
</protein>
<reference evidence="3" key="1">
    <citation type="submission" date="2014-12" db="EMBL/GenBank/DDBJ databases">
        <title>Genome Sequence of Valsa Canker Pathogens Uncovers a Specific Adaption of Colonization on Woody Bark.</title>
        <authorList>
            <person name="Yin Z."/>
            <person name="Liu H."/>
            <person name="Gao X."/>
            <person name="Li Z."/>
            <person name="Song N."/>
            <person name="Ke X."/>
            <person name="Dai Q."/>
            <person name="Wu Y."/>
            <person name="Sun Y."/>
            <person name="Xu J.-R."/>
            <person name="Kang Z.K."/>
            <person name="Wang L."/>
            <person name="Huang L."/>
        </authorList>
    </citation>
    <scope>NUCLEOTIDE SEQUENCE [LARGE SCALE GENOMIC DNA]</scope>
    <source>
        <strain evidence="3">03-8</strain>
    </source>
</reference>
<sequence>MLSLDGLTVTADNLQTIYDGLDSFCTNVGTTVNSDIAGPGVMLSYLVQICAALLFWIIAKMLASWTRVITWPFLLCRLPPPSSFDSLLSPDSHSQLPGRRKPAWLRATTIQNRLSRLRLHAATLTMLVEFQETQTFFVGAIQIATLATFKPTASSQSDSANTATFGEAISDSQLVQTLCINGTLPILLVQCLLQRYGMRWWYTFALVIANIILALVVNARSSYLIADFDALWSIFVASNPVDACGGLANPQVYCDTFELIYASISYGIYALYYTVPVLIIDFLAPTIMRLPSVNTALNTWRRTNRVFRYMEVKIWLPFIKTFWFFLEFALLLSVCLYSARMFNIFLYMTEDGSLGTWGFGQLVAVMVWVPPLLKFVYLNVFGIEEGLGRRLAHDYRVVHDELPVGQGADAASGIVELDELQQGHGDSKKNPYGPSDAGSLTPSLRMGSYGDLIQGPPELYNSEHKRSWSRRWPKP</sequence>